<feature type="domain" description="Phlebovirus glycoprotein G2 fusion" evidence="2">
    <location>
        <begin position="316"/>
        <end position="588"/>
    </location>
</feature>
<dbReference type="Proteomes" id="UP000252519">
    <property type="component" value="Unassembled WGS sequence"/>
</dbReference>
<evidence type="ECO:0000313" key="4">
    <source>
        <dbReference type="Proteomes" id="UP000252519"/>
    </source>
</evidence>
<name>A0A368FEQ3_ANCCA</name>
<evidence type="ECO:0000313" key="3">
    <source>
        <dbReference type="EMBL" id="RCN29499.1"/>
    </source>
</evidence>
<keyword evidence="1" id="KW-0812">Transmembrane</keyword>
<comment type="caution">
    <text evidence="3">The sequence shown here is derived from an EMBL/GenBank/DDBJ whole genome shotgun (WGS) entry which is preliminary data.</text>
</comment>
<protein>
    <recommendedName>
        <fullName evidence="2">Phlebovirus glycoprotein G2 fusion domain-containing protein</fullName>
    </recommendedName>
</protein>
<feature type="transmembrane region" description="Helical" evidence="1">
    <location>
        <begin position="238"/>
        <end position="264"/>
    </location>
</feature>
<keyword evidence="1" id="KW-1133">Transmembrane helix</keyword>
<dbReference type="EMBL" id="JOJR01001916">
    <property type="protein sequence ID" value="RCN29499.1"/>
    <property type="molecule type" value="Genomic_DNA"/>
</dbReference>
<reference evidence="3 4" key="1">
    <citation type="submission" date="2014-10" db="EMBL/GenBank/DDBJ databases">
        <title>Draft genome of the hookworm Ancylostoma caninum.</title>
        <authorList>
            <person name="Mitreva M."/>
        </authorList>
    </citation>
    <scope>NUCLEOTIDE SEQUENCE [LARGE SCALE GENOMIC DNA]</scope>
    <source>
        <strain evidence="3 4">Baltimore</strain>
    </source>
</reference>
<dbReference type="OrthoDB" id="5877595at2759"/>
<evidence type="ECO:0000256" key="1">
    <source>
        <dbReference type="SAM" id="Phobius"/>
    </source>
</evidence>
<evidence type="ECO:0000259" key="2">
    <source>
        <dbReference type="Pfam" id="PF07245"/>
    </source>
</evidence>
<proteinExistence type="predicted"/>
<dbReference type="Gene3D" id="2.60.98.50">
    <property type="match status" value="1"/>
</dbReference>
<organism evidence="3 4">
    <name type="scientific">Ancylostoma caninum</name>
    <name type="common">Dog hookworm</name>
    <dbReference type="NCBI Taxonomy" id="29170"/>
    <lineage>
        <taxon>Eukaryota</taxon>
        <taxon>Metazoa</taxon>
        <taxon>Ecdysozoa</taxon>
        <taxon>Nematoda</taxon>
        <taxon>Chromadorea</taxon>
        <taxon>Rhabditida</taxon>
        <taxon>Rhabditina</taxon>
        <taxon>Rhabditomorpha</taxon>
        <taxon>Strongyloidea</taxon>
        <taxon>Ancylostomatidae</taxon>
        <taxon>Ancylostomatinae</taxon>
        <taxon>Ancylostoma</taxon>
    </lineage>
</organism>
<sequence>MDEVCAAEDASAKCDHKKQMGHFHQVQLFDQNLLLVEELTISIKEYIEETDFLCIDKKGWKRRPQKSIIGRSRFCEKHLCSPKAKLFCAYDNPLAMLVINDTESPTSTPIKAWGTILKLYFGFPAKVMEAKKDVDVINKSCSKGGISIQGNTTIDVAEVCIHHYCVFLEGITSQTVLFPNTLVMYDYVASIKDWKQSELLYESEVSCKAHPICETLQCYLCWERLYNTQCWNLKHFTIFMLCSATILLFFKIIRLAFIIMKIILKRLNPIRYLRLPRRQRSFRLPTYTNRRKNKQQRRFVSCTILILFQLIQVEGCSEVISVTSTEEVCTVEETKETRTFNPATTITLQPLQQQTCLTLNDPKNPPMGMLTVKPDGIKFRCNKKIEFFTRDHQIFSESVHRCHRAGSCHSDECHHVKDTDALPEFSSEANSRARYTSCSSSCGCITCDGCFFCEPSCLFHRLYEIPTTSTIYSIFYCPSWELEVDAEVSLQREDETTTSTVRLLPGRTSTWNNIRFLLIRTIVPQLPILSSAFVTNGRQTSIVKPGYAGQLLSKSVGQLQCSSLEAAEQFECHFRVTYALAPMHSTMSAAHATTEI</sequence>
<gene>
    <name evidence="3" type="ORF">ANCCAN_24741</name>
</gene>
<keyword evidence="4" id="KW-1185">Reference proteome</keyword>
<accession>A0A368FEQ3</accession>
<dbReference type="AlphaFoldDB" id="A0A368FEQ3"/>
<keyword evidence="1" id="KW-0472">Membrane</keyword>
<dbReference type="InterPro" id="IPR009878">
    <property type="entry name" value="Phlebovirus_G2_fusion"/>
</dbReference>
<dbReference type="Pfam" id="PF07245">
    <property type="entry name" value="Phlebovirus_G2"/>
    <property type="match status" value="1"/>
</dbReference>